<dbReference type="GeneID" id="84907336"/>
<dbReference type="RefSeq" id="WP_003793456.1">
    <property type="nucleotide sequence ID" value="NZ_GG665871.1"/>
</dbReference>
<dbReference type="EMBL" id="ACJW02000002">
    <property type="protein sequence ID" value="EEP68320.1"/>
    <property type="molecule type" value="Genomic_DNA"/>
</dbReference>
<sequence length="156" mass="17621">MSDTININGTDYAVHTFRGKVLPNPAASVSETYAAQLQCGKLCLENSEGKQNVTERVDARVLDWVGHDVAKIWLTREGDENGITVGFFNATLNKFYWVADAWQDFFNYYPTWFKGQASSLYRGGEVKSVVKPQLGIGGMLKWDIWNGRSKGYEKIR</sequence>
<dbReference type="STRING" id="629741.GCWU000324_00214"/>
<dbReference type="OrthoDB" id="8607394at2"/>
<protein>
    <submittedName>
        <fullName evidence="1">Uncharacterized protein</fullName>
    </submittedName>
</protein>
<evidence type="ECO:0000313" key="2">
    <source>
        <dbReference type="Proteomes" id="UP000003009"/>
    </source>
</evidence>
<comment type="caution">
    <text evidence="1">The sequence shown here is derived from an EMBL/GenBank/DDBJ whole genome shotgun (WGS) entry which is preliminary data.</text>
</comment>
<dbReference type="AlphaFoldDB" id="C4GH82"/>
<dbReference type="Proteomes" id="UP000003009">
    <property type="component" value="Unassembled WGS sequence"/>
</dbReference>
<dbReference type="HOGENOM" id="CLU_1684227_0_0_4"/>
<reference evidence="1" key="1">
    <citation type="submission" date="2009-04" db="EMBL/GenBank/DDBJ databases">
        <authorList>
            <person name="Weinstock G."/>
            <person name="Sodergren E."/>
            <person name="Clifton S."/>
            <person name="Fulton L."/>
            <person name="Fulton B."/>
            <person name="Courtney L."/>
            <person name="Fronick C."/>
            <person name="Harrison M."/>
            <person name="Strong C."/>
            <person name="Farmer C."/>
            <person name="Delahaunty K."/>
            <person name="Markovic C."/>
            <person name="Hall O."/>
            <person name="Minx P."/>
            <person name="Tomlinson C."/>
            <person name="Mitreva M."/>
            <person name="Nelson J."/>
            <person name="Hou S."/>
            <person name="Wollam A."/>
            <person name="Pepin K.H."/>
            <person name="Johnson M."/>
            <person name="Bhonagiri V."/>
            <person name="Nash W.E."/>
            <person name="Warren W."/>
            <person name="Chinwalla A."/>
            <person name="Mardis E.R."/>
            <person name="Wilson R.K."/>
        </authorList>
    </citation>
    <scope>NUCLEOTIDE SEQUENCE [LARGE SCALE GENOMIC DNA]</scope>
    <source>
        <strain evidence="1">ATCC 51147</strain>
    </source>
</reference>
<proteinExistence type="predicted"/>
<organism evidence="1 2">
    <name type="scientific">Kingella oralis ATCC 51147</name>
    <dbReference type="NCBI Taxonomy" id="629741"/>
    <lineage>
        <taxon>Bacteria</taxon>
        <taxon>Pseudomonadati</taxon>
        <taxon>Pseudomonadota</taxon>
        <taxon>Betaproteobacteria</taxon>
        <taxon>Neisseriales</taxon>
        <taxon>Neisseriaceae</taxon>
        <taxon>Kingella</taxon>
    </lineage>
</organism>
<gene>
    <name evidence="1" type="ORF">GCWU000324_00214</name>
</gene>
<keyword evidence="2" id="KW-1185">Reference proteome</keyword>
<name>C4GH82_9NEIS</name>
<evidence type="ECO:0000313" key="1">
    <source>
        <dbReference type="EMBL" id="EEP68320.1"/>
    </source>
</evidence>
<accession>C4GH82</accession>